<name>A0A6P2GUR3_BURL3</name>
<accession>A0A6P2GUR3</accession>
<protein>
    <submittedName>
        <fullName evidence="1">Uncharacterized protein</fullName>
    </submittedName>
</protein>
<proteinExistence type="predicted"/>
<gene>
    <name evidence="1" type="ORF">BLA6863_00208</name>
</gene>
<reference evidence="1 2" key="1">
    <citation type="submission" date="2019-09" db="EMBL/GenBank/DDBJ databases">
        <authorList>
            <person name="Depoorter E."/>
        </authorList>
    </citation>
    <scope>NUCLEOTIDE SEQUENCE [LARGE SCALE GENOMIC DNA]</scope>
    <source>
        <strain evidence="1">LMG 6863</strain>
    </source>
</reference>
<organism evidence="1 2">
    <name type="scientific">Burkholderia lata (strain ATCC 17760 / DSM 23089 / LMG 22485 / NCIMB 9086 / R18194 / 383)</name>
    <dbReference type="NCBI Taxonomy" id="482957"/>
    <lineage>
        <taxon>Bacteria</taxon>
        <taxon>Pseudomonadati</taxon>
        <taxon>Pseudomonadota</taxon>
        <taxon>Betaproteobacteria</taxon>
        <taxon>Burkholderiales</taxon>
        <taxon>Burkholderiaceae</taxon>
        <taxon>Burkholderia</taxon>
        <taxon>Burkholderia cepacia complex</taxon>
    </lineage>
</organism>
<dbReference type="EMBL" id="CABVPY010000001">
    <property type="protein sequence ID" value="VWB08259.1"/>
    <property type="molecule type" value="Genomic_DNA"/>
</dbReference>
<dbReference type="PROSITE" id="PS51257">
    <property type="entry name" value="PROKAR_LIPOPROTEIN"/>
    <property type="match status" value="1"/>
</dbReference>
<dbReference type="AlphaFoldDB" id="A0A6P2GUR3"/>
<dbReference type="RefSeq" id="WP_174936797.1">
    <property type="nucleotide sequence ID" value="NZ_CABVPY010000001.1"/>
</dbReference>
<dbReference type="Proteomes" id="UP000494170">
    <property type="component" value="Unassembled WGS sequence"/>
</dbReference>
<evidence type="ECO:0000313" key="1">
    <source>
        <dbReference type="EMBL" id="VWB08259.1"/>
    </source>
</evidence>
<sequence length="52" mass="5864">MNKLARWAARHQILAATIATGIVFGCLYAADRIDRANTAELRMQMMAPRSWT</sequence>
<evidence type="ECO:0000313" key="2">
    <source>
        <dbReference type="Proteomes" id="UP000494170"/>
    </source>
</evidence>